<organism evidence="2 3">
    <name type="scientific">Streptomyces flaveus</name>
    <dbReference type="NCBI Taxonomy" id="66370"/>
    <lineage>
        <taxon>Bacteria</taxon>
        <taxon>Bacillati</taxon>
        <taxon>Actinomycetota</taxon>
        <taxon>Actinomycetes</taxon>
        <taxon>Kitasatosporales</taxon>
        <taxon>Streptomycetaceae</taxon>
        <taxon>Streptomyces</taxon>
        <taxon>Streptomyces aurantiacus group</taxon>
    </lineage>
</organism>
<reference evidence="2" key="2">
    <citation type="submission" date="2020-09" db="EMBL/GenBank/DDBJ databases">
        <authorList>
            <person name="Sun Q."/>
            <person name="Ohkuma M."/>
        </authorList>
    </citation>
    <scope>NUCLEOTIDE SEQUENCE</scope>
    <source>
        <strain evidence="2">JCM 3035</strain>
    </source>
</reference>
<dbReference type="EMBL" id="BMPQ01000030">
    <property type="protein sequence ID" value="GGL04241.1"/>
    <property type="molecule type" value="Genomic_DNA"/>
</dbReference>
<dbReference type="Proteomes" id="UP000637788">
    <property type="component" value="Unassembled WGS sequence"/>
</dbReference>
<gene>
    <name evidence="2" type="ORF">GCM10010094_76280</name>
</gene>
<accession>A0A917VQJ5</accession>
<feature type="region of interest" description="Disordered" evidence="1">
    <location>
        <begin position="348"/>
        <end position="368"/>
    </location>
</feature>
<reference evidence="2" key="1">
    <citation type="journal article" date="2014" name="Int. J. Syst. Evol. Microbiol.">
        <title>Complete genome sequence of Corynebacterium casei LMG S-19264T (=DSM 44701T), isolated from a smear-ripened cheese.</title>
        <authorList>
            <consortium name="US DOE Joint Genome Institute (JGI-PGF)"/>
            <person name="Walter F."/>
            <person name="Albersmeier A."/>
            <person name="Kalinowski J."/>
            <person name="Ruckert C."/>
        </authorList>
    </citation>
    <scope>NUCLEOTIDE SEQUENCE</scope>
    <source>
        <strain evidence="2">JCM 3035</strain>
    </source>
</reference>
<dbReference type="RefSeq" id="WP_189326326.1">
    <property type="nucleotide sequence ID" value="NZ_BMPQ01000030.1"/>
</dbReference>
<evidence type="ECO:0000313" key="2">
    <source>
        <dbReference type="EMBL" id="GGL04241.1"/>
    </source>
</evidence>
<proteinExistence type="predicted"/>
<dbReference type="AlphaFoldDB" id="A0A917VQJ5"/>
<protein>
    <submittedName>
        <fullName evidence="2">Uncharacterized protein</fullName>
    </submittedName>
</protein>
<sequence>MTTVERLHYYNGQRLDAADLGLEQHYHLAMRRLLNRGLFTPGVVDGLEVDQPAPADTTHVLVAPGLALDALGRELVVPEASLEDRALAVPAQPPVKQGGYFLVLRYTEEFLPAADDPCARPAAPQSARVRERAEFVWTEDYPAQDLASADKDGTDSAVVLAYVTLDDQCRVTSIETGIRQYARPTHTTQVTGFALEGEKDIAPGNSKVLHFEIRGGAPNAVVLYLWGGKFSDLYYTQLGGHQHTLTQGNIPLSPETIKLVDHRHRLTDHTHRPEGSTPATEDTDLTHGHGLLTELEGLGGTFGRTPIPLAEIPTRERRWDQLEYHRQSRHENGQKDLMAPWIEPVKQKPLGGPVKADGSAVPAETEGMSQSLADAVHSHTLTADLNVSSTGSPNRQAASEPAYAFLSDLKIKIDTKPVTDKVLRFLRWPQLGDGGSQSDLVLKGTEALDLIDIANSAGLPMDAGPHTLEFYVDNDSGGKLLYNLYVE</sequence>
<name>A0A917VQJ5_9ACTN</name>
<evidence type="ECO:0000256" key="1">
    <source>
        <dbReference type="SAM" id="MobiDB-lite"/>
    </source>
</evidence>
<comment type="caution">
    <text evidence="2">The sequence shown here is derived from an EMBL/GenBank/DDBJ whole genome shotgun (WGS) entry which is preliminary data.</text>
</comment>
<keyword evidence="3" id="KW-1185">Reference proteome</keyword>
<evidence type="ECO:0000313" key="3">
    <source>
        <dbReference type="Proteomes" id="UP000637788"/>
    </source>
</evidence>